<keyword evidence="12" id="KW-1185">Reference proteome</keyword>
<dbReference type="PANTHER" id="PTHR43707">
    <property type="entry name" value="HISTIDYL-TRNA SYNTHETASE"/>
    <property type="match status" value="1"/>
</dbReference>
<comment type="similarity">
    <text evidence="3 8">Belongs to the class-II aminoacyl-tRNA synthetase family. HisZ subfamily.</text>
</comment>
<dbReference type="AlphaFoldDB" id="A0A1Q2M199"/>
<comment type="pathway">
    <text evidence="2 8">Amino-acid biosynthesis; L-histidine biosynthesis; L-histidine from 5-phospho-alpha-D-ribose 1-diphosphate: step 1/9.</text>
</comment>
<evidence type="ECO:0000256" key="3">
    <source>
        <dbReference type="ARBA" id="ARBA00005539"/>
    </source>
</evidence>
<evidence type="ECO:0000256" key="6">
    <source>
        <dbReference type="ARBA" id="ARBA00022490"/>
    </source>
</evidence>
<feature type="binding site" evidence="9">
    <location>
        <position position="130"/>
    </location>
    <ligand>
        <name>L-histidine</name>
        <dbReference type="ChEBI" id="CHEBI:57595"/>
    </ligand>
</feature>
<dbReference type="RefSeq" id="WP_077399784.1">
    <property type="nucleotide sequence ID" value="NZ_CP019650.1"/>
</dbReference>
<comment type="miscellaneous">
    <text evidence="8">This function is generally fulfilled by the C-terminal part of HisG, which is missing in some bacteria such as this one.</text>
</comment>
<dbReference type="Proteomes" id="UP000188219">
    <property type="component" value="Chromosome"/>
</dbReference>
<dbReference type="GO" id="GO:0004821">
    <property type="term" value="F:histidine-tRNA ligase activity"/>
    <property type="evidence" value="ECO:0007669"/>
    <property type="project" value="TreeGrafter"/>
</dbReference>
<feature type="binding site" evidence="9">
    <location>
        <position position="126"/>
    </location>
    <ligand>
        <name>L-histidine</name>
        <dbReference type="ChEBI" id="CHEBI:57595"/>
    </ligand>
</feature>
<evidence type="ECO:0000256" key="9">
    <source>
        <dbReference type="PIRSR" id="PIRSR001549-1"/>
    </source>
</evidence>
<dbReference type="STRING" id="260552.Mag101_01490"/>
<evidence type="ECO:0000256" key="1">
    <source>
        <dbReference type="ARBA" id="ARBA00004496"/>
    </source>
</evidence>
<comment type="subunit">
    <text evidence="4 8">Heteromultimer composed of HisG and HisZ subunits.</text>
</comment>
<keyword evidence="11" id="KW-0328">Glycosyltransferase</keyword>
<feature type="binding site" evidence="9">
    <location>
        <begin position="83"/>
        <end position="85"/>
    </location>
    <ligand>
        <name>L-histidine</name>
        <dbReference type="ChEBI" id="CHEBI:57595"/>
    </ligand>
</feature>
<dbReference type="NCBIfam" id="TIGR00443">
    <property type="entry name" value="hisZ_biosyn_reg"/>
    <property type="match status" value="1"/>
</dbReference>
<protein>
    <recommendedName>
        <fullName evidence="5 8">ATP phosphoribosyltransferase regulatory subunit</fullName>
    </recommendedName>
</protein>
<dbReference type="InterPro" id="IPR004517">
    <property type="entry name" value="HisZ"/>
</dbReference>
<dbReference type="SUPFAM" id="SSF55681">
    <property type="entry name" value="Class II aaRS and biotin synthetases"/>
    <property type="match status" value="1"/>
</dbReference>
<dbReference type="Pfam" id="PF13393">
    <property type="entry name" value="tRNA-synt_His"/>
    <property type="match status" value="1"/>
</dbReference>
<dbReference type="HAMAP" id="MF_00125">
    <property type="entry name" value="HisZ"/>
    <property type="match status" value="1"/>
</dbReference>
<evidence type="ECO:0000313" key="12">
    <source>
        <dbReference type="Proteomes" id="UP000188219"/>
    </source>
</evidence>
<dbReference type="GO" id="GO:0016757">
    <property type="term" value="F:glycosyltransferase activity"/>
    <property type="evidence" value="ECO:0007669"/>
    <property type="project" value="UniProtKB-KW"/>
</dbReference>
<evidence type="ECO:0000313" key="11">
    <source>
        <dbReference type="EMBL" id="AQQ66465.1"/>
    </source>
</evidence>
<evidence type="ECO:0000256" key="2">
    <source>
        <dbReference type="ARBA" id="ARBA00004667"/>
    </source>
</evidence>
<dbReference type="CDD" id="cd00773">
    <property type="entry name" value="HisRS-like_core"/>
    <property type="match status" value="1"/>
</dbReference>
<dbReference type="InterPro" id="IPR045864">
    <property type="entry name" value="aa-tRNA-synth_II/BPL/LPL"/>
</dbReference>
<gene>
    <name evidence="8" type="primary">hisZ</name>
    <name evidence="11" type="ORF">Mag101_01490</name>
</gene>
<dbReference type="GO" id="GO:0000105">
    <property type="term" value="P:L-histidine biosynthetic process"/>
    <property type="evidence" value="ECO:0007669"/>
    <property type="project" value="UniProtKB-UniRule"/>
</dbReference>
<dbReference type="GO" id="GO:0005737">
    <property type="term" value="C:cytoplasm"/>
    <property type="evidence" value="ECO:0007669"/>
    <property type="project" value="UniProtKB-SubCell"/>
</dbReference>
<accession>A0A1Q2M199</accession>
<comment type="function">
    <text evidence="7 8">Required for the first step of histidine biosynthesis. May allow the feedback regulation of ATP phosphoribosyltransferase activity by histidine.</text>
</comment>
<dbReference type="Gene3D" id="3.30.930.10">
    <property type="entry name" value="Bira Bifunctional Protein, Domain 2"/>
    <property type="match status" value="1"/>
</dbReference>
<feature type="binding site" evidence="9">
    <location>
        <position position="273"/>
    </location>
    <ligand>
        <name>L-histidine</name>
        <dbReference type="ChEBI" id="CHEBI:57595"/>
    </ligand>
</feature>
<keyword evidence="8" id="KW-0028">Amino-acid biosynthesis</keyword>
<dbReference type="NCBIfam" id="NF008935">
    <property type="entry name" value="PRK12292.1-1"/>
    <property type="match status" value="1"/>
</dbReference>
<proteinExistence type="inferred from homology"/>
<dbReference type="KEGG" id="maga:Mag101_01490"/>
<keyword evidence="8" id="KW-0368">Histidine biosynthesis</keyword>
<organism evidence="11 12">
    <name type="scientific">Microbulbifer agarilyticus</name>
    <dbReference type="NCBI Taxonomy" id="260552"/>
    <lineage>
        <taxon>Bacteria</taxon>
        <taxon>Pseudomonadati</taxon>
        <taxon>Pseudomonadota</taxon>
        <taxon>Gammaproteobacteria</taxon>
        <taxon>Cellvibrionales</taxon>
        <taxon>Microbulbiferaceae</taxon>
        <taxon>Microbulbifer</taxon>
    </lineage>
</organism>
<keyword evidence="6 8" id="KW-0963">Cytoplasm</keyword>
<evidence type="ECO:0000259" key="10">
    <source>
        <dbReference type="Pfam" id="PF13393"/>
    </source>
</evidence>
<dbReference type="InterPro" id="IPR004516">
    <property type="entry name" value="HisRS/HisZ"/>
</dbReference>
<evidence type="ECO:0000256" key="7">
    <source>
        <dbReference type="ARBA" id="ARBA00025246"/>
    </source>
</evidence>
<dbReference type="eggNOG" id="COG3705">
    <property type="taxonomic scope" value="Bacteria"/>
</dbReference>
<dbReference type="OrthoDB" id="9769617at2"/>
<keyword evidence="11" id="KW-0808">Transferase</keyword>
<evidence type="ECO:0000256" key="8">
    <source>
        <dbReference type="HAMAP-Rule" id="MF_00125"/>
    </source>
</evidence>
<dbReference type="EMBL" id="CP019650">
    <property type="protein sequence ID" value="AQQ66465.1"/>
    <property type="molecule type" value="Genomic_DNA"/>
</dbReference>
<dbReference type="GO" id="GO:0006427">
    <property type="term" value="P:histidyl-tRNA aminoacylation"/>
    <property type="evidence" value="ECO:0007669"/>
    <property type="project" value="TreeGrafter"/>
</dbReference>
<evidence type="ECO:0000256" key="5">
    <source>
        <dbReference type="ARBA" id="ARBA00020397"/>
    </source>
</evidence>
<name>A0A1Q2M199_9GAMM</name>
<evidence type="ECO:0000256" key="4">
    <source>
        <dbReference type="ARBA" id="ARBA00011496"/>
    </source>
</evidence>
<dbReference type="PANTHER" id="PTHR43707:SF1">
    <property type="entry name" value="HISTIDINE--TRNA LIGASE, MITOCHONDRIAL-RELATED"/>
    <property type="match status" value="1"/>
</dbReference>
<reference evidence="11" key="1">
    <citation type="submission" date="2017-02" db="EMBL/GenBank/DDBJ databases">
        <title>Genome of Microbulbifer agarilyticus GP101.</title>
        <authorList>
            <person name="Jung J."/>
            <person name="Bae S.S."/>
            <person name="Baek K."/>
        </authorList>
    </citation>
    <scope>NUCLEOTIDE SEQUENCE [LARGE SCALE GENOMIC DNA]</scope>
    <source>
        <strain evidence="11">GP101</strain>
    </source>
</reference>
<dbReference type="UniPathway" id="UPA00031">
    <property type="reaction ID" value="UER00006"/>
</dbReference>
<dbReference type="PIRSF" id="PIRSF001549">
    <property type="entry name" value="His-tRNA_synth"/>
    <property type="match status" value="1"/>
</dbReference>
<dbReference type="NCBIfam" id="NF009086">
    <property type="entry name" value="PRK12421.1"/>
    <property type="match status" value="1"/>
</dbReference>
<dbReference type="InterPro" id="IPR041715">
    <property type="entry name" value="HisRS-like_core"/>
</dbReference>
<feature type="domain" description="Class II Histidinyl-tRNA synthetase (HisRS)-like catalytic core" evidence="10">
    <location>
        <begin position="12"/>
        <end position="322"/>
    </location>
</feature>
<sequence length="396" mass="42997">MTQAERWMLPDGIAEILPADAKRVETLRRDLLDLYHRWGYEMIIPPMVEFTDSLLIGMGRDVDLSTFRVTDQLSGRSLGIRADITPQAARIDSHSFPRSGANRLCYAGQVLYTRPRSPMGPRAPIQIGAELYGVESLQGDIEVISLMVETLRTAGIREIHLDLGHVAIFRSLADAAQLDEAQQGALTSLLQSKAVADIERWVEENIASAQAAKWLRNLPRLAGGSECLARASELFADGPEALRNALDELQQVADAVARRYPQVELFFDLGEMRGYDYETGLVFAAYSPGHGQALANGGRYNGIGAVFGRDRAATGFSTDLVAINTLGQNGADEAAAILAPASDCAQLWQTIGALRADGEIVISTMPGEGGGDTETLARCDRELVREGDDWVVKPRG</sequence>
<comment type="subcellular location">
    <subcellularLocation>
        <location evidence="1 8">Cytoplasm</location>
    </subcellularLocation>
</comment>